<dbReference type="RefSeq" id="WP_181750743.1">
    <property type="nucleotide sequence ID" value="NZ_JACEIQ010000002.1"/>
</dbReference>
<dbReference type="AlphaFoldDB" id="A0A7W1WP84"/>
<feature type="binding site" evidence="2">
    <location>
        <begin position="8"/>
        <end position="15"/>
    </location>
    <ligand>
        <name>substrate</name>
    </ligand>
</feature>
<sequence>MTKIYLLRHGETEWNASGNRYCGLTDIELSDNGKKQAKLAAGYLKEVPFHAAYSSPLCRAYETARIIANEHRLSVEKDERIIEADFGLWEGKPKEQFIEEDPQAWRDWLVDPGTARAGKTGETAEEIYRRAKAFFTEIADKHKRQTILVVAHNTVNRFFIAGSLGIPFRNYRRILQDNTGITVFEKDGEVIKFLNINLNAHLE</sequence>
<reference evidence="3 4" key="1">
    <citation type="submission" date="2020-07" db="EMBL/GenBank/DDBJ databases">
        <authorList>
            <person name="Feng H."/>
        </authorList>
    </citation>
    <scope>NUCLEOTIDE SEQUENCE [LARGE SCALE GENOMIC DNA]</scope>
    <source>
        <strain evidence="4">s-10</strain>
    </source>
</reference>
<gene>
    <name evidence="3" type="ORF">H1191_04285</name>
</gene>
<evidence type="ECO:0000313" key="4">
    <source>
        <dbReference type="Proteomes" id="UP000535491"/>
    </source>
</evidence>
<dbReference type="Pfam" id="PF00300">
    <property type="entry name" value="His_Phos_1"/>
    <property type="match status" value="1"/>
</dbReference>
<organism evidence="3 4">
    <name type="scientific">Paenactinomyces guangxiensis</name>
    <dbReference type="NCBI Taxonomy" id="1490290"/>
    <lineage>
        <taxon>Bacteria</taxon>
        <taxon>Bacillati</taxon>
        <taxon>Bacillota</taxon>
        <taxon>Bacilli</taxon>
        <taxon>Bacillales</taxon>
        <taxon>Thermoactinomycetaceae</taxon>
        <taxon>Paenactinomyces</taxon>
    </lineage>
</organism>
<dbReference type="InterPro" id="IPR050275">
    <property type="entry name" value="PGM_Phosphatase"/>
</dbReference>
<dbReference type="PANTHER" id="PTHR48100">
    <property type="entry name" value="BROAD-SPECIFICITY PHOSPHATASE YOR283W-RELATED"/>
    <property type="match status" value="1"/>
</dbReference>
<feature type="active site" description="Proton donor/acceptor" evidence="1">
    <location>
        <position position="83"/>
    </location>
</feature>
<dbReference type="InterPro" id="IPR029033">
    <property type="entry name" value="His_PPase_superfam"/>
</dbReference>
<evidence type="ECO:0000256" key="1">
    <source>
        <dbReference type="PIRSR" id="PIRSR613078-1"/>
    </source>
</evidence>
<evidence type="ECO:0000256" key="2">
    <source>
        <dbReference type="PIRSR" id="PIRSR613078-2"/>
    </source>
</evidence>
<dbReference type="PROSITE" id="PS00175">
    <property type="entry name" value="PG_MUTASE"/>
    <property type="match status" value="1"/>
</dbReference>
<dbReference type="GO" id="GO:0016791">
    <property type="term" value="F:phosphatase activity"/>
    <property type="evidence" value="ECO:0007669"/>
    <property type="project" value="TreeGrafter"/>
</dbReference>
<dbReference type="EMBL" id="JACEIQ010000002">
    <property type="protein sequence ID" value="MBA4493521.1"/>
    <property type="molecule type" value="Genomic_DNA"/>
</dbReference>
<dbReference type="InterPro" id="IPR001345">
    <property type="entry name" value="PG/BPGM_mutase_AS"/>
</dbReference>
<feature type="active site" description="Tele-phosphohistidine intermediate" evidence="1">
    <location>
        <position position="9"/>
    </location>
</feature>
<comment type="caution">
    <text evidence="3">The sequence shown here is derived from an EMBL/GenBank/DDBJ whole genome shotgun (WGS) entry which is preliminary data.</text>
</comment>
<dbReference type="Gene3D" id="3.40.50.1240">
    <property type="entry name" value="Phosphoglycerate mutase-like"/>
    <property type="match status" value="1"/>
</dbReference>
<keyword evidence="4" id="KW-1185">Reference proteome</keyword>
<accession>A0A7W1WP84</accession>
<dbReference type="InterPro" id="IPR013078">
    <property type="entry name" value="His_Pase_superF_clade-1"/>
</dbReference>
<proteinExistence type="predicted"/>
<feature type="binding site" evidence="2">
    <location>
        <position position="94"/>
    </location>
    <ligand>
        <name>substrate</name>
    </ligand>
</feature>
<dbReference type="CDD" id="cd07067">
    <property type="entry name" value="HP_PGM_like"/>
    <property type="match status" value="1"/>
</dbReference>
<protein>
    <submittedName>
        <fullName evidence="3">Histidine phosphatase family protein</fullName>
    </submittedName>
</protein>
<evidence type="ECO:0000313" key="3">
    <source>
        <dbReference type="EMBL" id="MBA4493521.1"/>
    </source>
</evidence>
<name>A0A7W1WP84_9BACL</name>
<dbReference type="SMART" id="SM00855">
    <property type="entry name" value="PGAM"/>
    <property type="match status" value="1"/>
</dbReference>
<dbReference type="SUPFAM" id="SSF53254">
    <property type="entry name" value="Phosphoglycerate mutase-like"/>
    <property type="match status" value="1"/>
</dbReference>
<feature type="binding site" evidence="2">
    <location>
        <position position="59"/>
    </location>
    <ligand>
        <name>substrate</name>
    </ligand>
</feature>
<dbReference type="Proteomes" id="UP000535491">
    <property type="component" value="Unassembled WGS sequence"/>
</dbReference>